<dbReference type="AlphaFoldDB" id="A0A382B9Y3"/>
<evidence type="ECO:0000313" key="2">
    <source>
        <dbReference type="EMBL" id="SVB10063.1"/>
    </source>
</evidence>
<dbReference type="Gene3D" id="2.10.150.10">
    <property type="entry name" value="Urease, beta subunit"/>
    <property type="match status" value="1"/>
</dbReference>
<dbReference type="FunFam" id="2.10.150.10:FF:000001">
    <property type="entry name" value="Urease subunit beta"/>
    <property type="match status" value="1"/>
</dbReference>
<name>A0A382B9Y3_9ZZZZ</name>
<evidence type="ECO:0000256" key="1">
    <source>
        <dbReference type="ARBA" id="ARBA00022801"/>
    </source>
</evidence>
<organism evidence="2">
    <name type="scientific">marine metagenome</name>
    <dbReference type="NCBI Taxonomy" id="408172"/>
    <lineage>
        <taxon>unclassified sequences</taxon>
        <taxon>metagenomes</taxon>
        <taxon>ecological metagenomes</taxon>
    </lineage>
</organism>
<dbReference type="InterPro" id="IPR002019">
    <property type="entry name" value="Urease_beta-like"/>
</dbReference>
<dbReference type="InterPro" id="IPR036461">
    <property type="entry name" value="Urease_betasu_sf"/>
</dbReference>
<dbReference type="GO" id="GO:0035550">
    <property type="term" value="C:urease complex"/>
    <property type="evidence" value="ECO:0007669"/>
    <property type="project" value="InterPro"/>
</dbReference>
<sequence length="126" mass="13907">MIPGEYFLVDKPILANEGQKTVQVNVANTGDRPIQVGSHTHFFEVNKALEFEREKAYGFHLNIPAGTSVRFEPGESKNVQLTEYTGKRIVYGFSGLVSGSLEKNKESALKKAAEQDFKNTITKGDG</sequence>
<dbReference type="HAMAP" id="MF_01954">
    <property type="entry name" value="Urease_beta"/>
    <property type="match status" value="1"/>
</dbReference>
<dbReference type="NCBIfam" id="TIGR00192">
    <property type="entry name" value="urease_beta"/>
    <property type="match status" value="1"/>
</dbReference>
<proteinExistence type="inferred from homology"/>
<dbReference type="CDD" id="cd00407">
    <property type="entry name" value="Urease_beta"/>
    <property type="match status" value="1"/>
</dbReference>
<dbReference type="PANTHER" id="PTHR33569">
    <property type="entry name" value="UREASE"/>
    <property type="match status" value="1"/>
</dbReference>
<dbReference type="GO" id="GO:0043419">
    <property type="term" value="P:urea catabolic process"/>
    <property type="evidence" value="ECO:0007669"/>
    <property type="project" value="InterPro"/>
</dbReference>
<dbReference type="EMBL" id="UINC01028668">
    <property type="protein sequence ID" value="SVB10063.1"/>
    <property type="molecule type" value="Genomic_DNA"/>
</dbReference>
<dbReference type="GO" id="GO:0016787">
    <property type="term" value="F:hydrolase activity"/>
    <property type="evidence" value="ECO:0007669"/>
    <property type="project" value="UniProtKB-KW"/>
</dbReference>
<dbReference type="NCBIfam" id="NF009682">
    <property type="entry name" value="PRK13203.1"/>
    <property type="match status" value="1"/>
</dbReference>
<gene>
    <name evidence="2" type="ORF">METZ01_LOCUS162917</name>
</gene>
<dbReference type="SUPFAM" id="SSF51278">
    <property type="entry name" value="Urease, beta-subunit"/>
    <property type="match status" value="1"/>
</dbReference>
<reference evidence="2" key="1">
    <citation type="submission" date="2018-05" db="EMBL/GenBank/DDBJ databases">
        <authorList>
            <person name="Lanie J.A."/>
            <person name="Ng W.-L."/>
            <person name="Kazmierczak K.M."/>
            <person name="Andrzejewski T.M."/>
            <person name="Davidsen T.M."/>
            <person name="Wayne K.J."/>
            <person name="Tettelin H."/>
            <person name="Glass J.I."/>
            <person name="Rusch D."/>
            <person name="Podicherti R."/>
            <person name="Tsui H.-C.T."/>
            <person name="Winkler M.E."/>
        </authorList>
    </citation>
    <scope>NUCLEOTIDE SEQUENCE</scope>
</reference>
<protein>
    <submittedName>
        <fullName evidence="2">Uncharacterized protein</fullName>
    </submittedName>
</protein>
<keyword evidence="1" id="KW-0378">Hydrolase</keyword>
<dbReference type="PANTHER" id="PTHR33569:SF1">
    <property type="entry name" value="UREASE"/>
    <property type="match status" value="1"/>
</dbReference>
<dbReference type="Pfam" id="PF00699">
    <property type="entry name" value="Urease_beta"/>
    <property type="match status" value="1"/>
</dbReference>
<accession>A0A382B9Y3</accession>
<dbReference type="InterPro" id="IPR050069">
    <property type="entry name" value="Urease_subunit"/>
</dbReference>